<dbReference type="InterPro" id="IPR049809">
    <property type="entry name" value="YehF/YfeS-like_WGR"/>
</dbReference>
<dbReference type="EMBL" id="JAHHHW010000065">
    <property type="protein sequence ID" value="MBW4431296.1"/>
    <property type="molecule type" value="Genomic_DNA"/>
</dbReference>
<sequence length="180" mass="20501">MEIYLVFVDAVRNSNKFWSAKVSGSNLTVEWGRVGYCSQKKVHHLSSYGQAVSKYHSLVAQKKMKGYQASHPQIDSTRSVSEITRAINLLNILRPYVANRNFDDKYLQTLNEYLKIIPTPLGMQIDPSRVYQSAADVDHQRELLNSLLPSQALPNNKMSRPRVPPRGGTLINPWTKPKYI</sequence>
<reference evidence="2" key="2">
    <citation type="journal article" date="2022" name="Microbiol. Resour. Announc.">
        <title>Metagenome Sequencing to Explore Phylogenomics of Terrestrial Cyanobacteria.</title>
        <authorList>
            <person name="Ward R.D."/>
            <person name="Stajich J.E."/>
            <person name="Johansen J.R."/>
            <person name="Huntemann M."/>
            <person name="Clum A."/>
            <person name="Foster B."/>
            <person name="Foster B."/>
            <person name="Roux S."/>
            <person name="Palaniappan K."/>
            <person name="Varghese N."/>
            <person name="Mukherjee S."/>
            <person name="Reddy T.B.K."/>
            <person name="Daum C."/>
            <person name="Copeland A."/>
            <person name="Chen I.A."/>
            <person name="Ivanova N.N."/>
            <person name="Kyrpides N.C."/>
            <person name="Shapiro N."/>
            <person name="Eloe-Fadrosh E.A."/>
            <person name="Pietrasiak N."/>
        </authorList>
    </citation>
    <scope>NUCLEOTIDE SEQUENCE</scope>
    <source>
        <strain evidence="2">HA4357-MV3</strain>
    </source>
</reference>
<evidence type="ECO:0000313" key="3">
    <source>
        <dbReference type="Proteomes" id="UP000813215"/>
    </source>
</evidence>
<reference evidence="2" key="1">
    <citation type="submission" date="2021-05" db="EMBL/GenBank/DDBJ databases">
        <authorList>
            <person name="Pietrasiak N."/>
            <person name="Ward R."/>
            <person name="Stajich J.E."/>
            <person name="Kurbessoian T."/>
        </authorList>
    </citation>
    <scope>NUCLEOTIDE SEQUENCE</scope>
    <source>
        <strain evidence="2">HA4357-MV3</strain>
    </source>
</reference>
<comment type="caution">
    <text evidence="2">The sequence shown here is derived from an EMBL/GenBank/DDBJ whole genome shotgun (WGS) entry which is preliminary data.</text>
</comment>
<dbReference type="PROSITE" id="PS51977">
    <property type="entry name" value="WGR"/>
    <property type="match status" value="1"/>
</dbReference>
<gene>
    <name evidence="2" type="ORF">KME28_06095</name>
</gene>
<name>A0A9E3H643_9NOST</name>
<evidence type="ECO:0000313" key="2">
    <source>
        <dbReference type="EMBL" id="MBW4431296.1"/>
    </source>
</evidence>
<dbReference type="Proteomes" id="UP000813215">
    <property type="component" value="Unassembled WGS sequence"/>
</dbReference>
<organism evidence="2 3">
    <name type="scientific">Pelatocladus maniniholoensis HA4357-MV3</name>
    <dbReference type="NCBI Taxonomy" id="1117104"/>
    <lineage>
        <taxon>Bacteria</taxon>
        <taxon>Bacillati</taxon>
        <taxon>Cyanobacteriota</taxon>
        <taxon>Cyanophyceae</taxon>
        <taxon>Nostocales</taxon>
        <taxon>Nostocaceae</taxon>
        <taxon>Pelatocladus</taxon>
    </lineage>
</organism>
<proteinExistence type="predicted"/>
<dbReference type="InterPro" id="IPR036930">
    <property type="entry name" value="WGR_dom_sf"/>
</dbReference>
<dbReference type="Pfam" id="PF05406">
    <property type="entry name" value="WGR"/>
    <property type="match status" value="1"/>
</dbReference>
<accession>A0A9E3H643</accession>
<evidence type="ECO:0000259" key="1">
    <source>
        <dbReference type="PROSITE" id="PS51977"/>
    </source>
</evidence>
<dbReference type="AlphaFoldDB" id="A0A9E3H643"/>
<dbReference type="SMART" id="SM00773">
    <property type="entry name" value="WGR"/>
    <property type="match status" value="1"/>
</dbReference>
<dbReference type="CDD" id="cd07996">
    <property type="entry name" value="WGR_MMR_like"/>
    <property type="match status" value="1"/>
</dbReference>
<protein>
    <submittedName>
        <fullName evidence="2">WGR domain-containing protein</fullName>
    </submittedName>
</protein>
<dbReference type="SUPFAM" id="SSF142921">
    <property type="entry name" value="WGR domain-like"/>
    <property type="match status" value="1"/>
</dbReference>
<dbReference type="Gene3D" id="2.20.140.10">
    <property type="entry name" value="WGR domain"/>
    <property type="match status" value="1"/>
</dbReference>
<feature type="domain" description="WGR" evidence="1">
    <location>
        <begin position="1"/>
        <end position="80"/>
    </location>
</feature>
<dbReference type="InterPro" id="IPR008893">
    <property type="entry name" value="WGR_domain"/>
</dbReference>